<dbReference type="Gene3D" id="3.40.50.150">
    <property type="entry name" value="Vaccinia Virus protein VP39"/>
    <property type="match status" value="1"/>
</dbReference>
<dbReference type="InterPro" id="IPR025714">
    <property type="entry name" value="Methyltranfer_dom"/>
</dbReference>
<dbReference type="OrthoDB" id="9801363at2"/>
<dbReference type="InterPro" id="IPR048711">
    <property type="entry name" value="WHD_Rv2258c"/>
</dbReference>
<dbReference type="AlphaFoldDB" id="A0A517TDK7"/>
<dbReference type="RefSeq" id="WP_145265544.1">
    <property type="nucleotide sequence ID" value="NZ_CP036316.1"/>
</dbReference>
<keyword evidence="3" id="KW-0808">Transferase</keyword>
<dbReference type="PANTHER" id="PTHR45128">
    <property type="entry name" value="METHYLTRANSFERASE TYPE 11"/>
    <property type="match status" value="1"/>
</dbReference>
<keyword evidence="4" id="KW-1185">Reference proteome</keyword>
<accession>A0A517TDK7</accession>
<dbReference type="CDD" id="cd02440">
    <property type="entry name" value="AdoMet_MTases"/>
    <property type="match status" value="1"/>
</dbReference>
<dbReference type="GO" id="GO:0032259">
    <property type="term" value="P:methylation"/>
    <property type="evidence" value="ECO:0007669"/>
    <property type="project" value="UniProtKB-KW"/>
</dbReference>
<organism evidence="3 4">
    <name type="scientific">Calycomorphotria hydatis</name>
    <dbReference type="NCBI Taxonomy" id="2528027"/>
    <lineage>
        <taxon>Bacteria</taxon>
        <taxon>Pseudomonadati</taxon>
        <taxon>Planctomycetota</taxon>
        <taxon>Planctomycetia</taxon>
        <taxon>Planctomycetales</taxon>
        <taxon>Planctomycetaceae</taxon>
        <taxon>Calycomorphotria</taxon>
    </lineage>
</organism>
<dbReference type="Pfam" id="PF21320">
    <property type="entry name" value="WHD_Rv2258c"/>
    <property type="match status" value="1"/>
</dbReference>
<dbReference type="InterPro" id="IPR053173">
    <property type="entry name" value="SAM-binding_MTase"/>
</dbReference>
<proteinExistence type="predicted"/>
<dbReference type="SUPFAM" id="SSF53335">
    <property type="entry name" value="S-adenosyl-L-methionine-dependent methyltransferases"/>
    <property type="match status" value="1"/>
</dbReference>
<reference evidence="3 4" key="1">
    <citation type="submission" date="2019-02" db="EMBL/GenBank/DDBJ databases">
        <title>Deep-cultivation of Planctomycetes and their phenomic and genomic characterization uncovers novel biology.</title>
        <authorList>
            <person name="Wiegand S."/>
            <person name="Jogler M."/>
            <person name="Boedeker C."/>
            <person name="Pinto D."/>
            <person name="Vollmers J."/>
            <person name="Rivas-Marin E."/>
            <person name="Kohn T."/>
            <person name="Peeters S.H."/>
            <person name="Heuer A."/>
            <person name="Rast P."/>
            <person name="Oberbeckmann S."/>
            <person name="Bunk B."/>
            <person name="Jeske O."/>
            <person name="Meyerdierks A."/>
            <person name="Storesund J.E."/>
            <person name="Kallscheuer N."/>
            <person name="Luecker S."/>
            <person name="Lage O.M."/>
            <person name="Pohl T."/>
            <person name="Merkel B.J."/>
            <person name="Hornburger P."/>
            <person name="Mueller R.-W."/>
            <person name="Bruemmer F."/>
            <person name="Labrenz M."/>
            <person name="Spormann A.M."/>
            <person name="Op den Camp H."/>
            <person name="Overmann J."/>
            <person name="Amann R."/>
            <person name="Jetten M.S.M."/>
            <person name="Mascher T."/>
            <person name="Medema M.H."/>
            <person name="Devos D.P."/>
            <person name="Kaster A.-K."/>
            <person name="Ovreas L."/>
            <person name="Rohde M."/>
            <person name="Galperin M.Y."/>
            <person name="Jogler C."/>
        </authorList>
    </citation>
    <scope>NUCLEOTIDE SEQUENCE [LARGE SCALE GENOMIC DNA]</scope>
    <source>
        <strain evidence="3 4">V22</strain>
    </source>
</reference>
<dbReference type="EMBL" id="CP036316">
    <property type="protein sequence ID" value="QDT66451.1"/>
    <property type="molecule type" value="Genomic_DNA"/>
</dbReference>
<keyword evidence="3" id="KW-0489">Methyltransferase</keyword>
<dbReference type="InterPro" id="IPR029063">
    <property type="entry name" value="SAM-dependent_MTases_sf"/>
</dbReference>
<dbReference type="Pfam" id="PF13847">
    <property type="entry name" value="Methyltransf_31"/>
    <property type="match status" value="1"/>
</dbReference>
<gene>
    <name evidence="3" type="ORF">V22_37180</name>
</gene>
<sequence length="363" mass="40232">MSTAEATTDAIPFNDNQSEAFAERLVGMLNESALSMMISIGYRTGLFDTMDGMPPSTSTEIADAAKLNERYVREWLGGMATGKIVTFHAENQTYQLPPENARWLTRKHTPENIAVTHQWTSVLGYVETQVIDKFQQGGGVHYDCFHRFHEVMADESAQTVVAALHEHILPLAEGMYDKLNAGCDVVDIGCGSGRAVCSMAKEFPNSRFAGYDLCPEAIEAATKEAARQGLTNVRFEARDITNLNESNTYDLVTAFDVIHDQKSPAAVLDQVYDILKPGGTYLMQDIRASSYVEKNMDHPIGPFLYTISTMHCMTVSLAQDGEGLGTVWGEELAVKMLNDAGFNDVRVETLDHDIINNYYIMKK</sequence>
<evidence type="ECO:0000259" key="2">
    <source>
        <dbReference type="Pfam" id="PF21320"/>
    </source>
</evidence>
<protein>
    <submittedName>
        <fullName evidence="3">Bifunctional 3-demethylubiquinone-9 3-methyltransferase/ 2-octaprenyl-6-hydroxy phenol methylase</fullName>
    </submittedName>
</protein>
<keyword evidence="3" id="KW-0830">Ubiquinone</keyword>
<dbReference type="PANTHER" id="PTHR45128:SF1">
    <property type="entry name" value="S-ADENOSYLMETHIONINE-DEPENDENT METHYLTRANSFERASE RV2258C"/>
    <property type="match status" value="1"/>
</dbReference>
<evidence type="ECO:0000313" key="3">
    <source>
        <dbReference type="EMBL" id="QDT66451.1"/>
    </source>
</evidence>
<feature type="domain" description="Methyltransferase" evidence="1">
    <location>
        <begin position="180"/>
        <end position="290"/>
    </location>
</feature>
<evidence type="ECO:0000313" key="4">
    <source>
        <dbReference type="Proteomes" id="UP000319976"/>
    </source>
</evidence>
<name>A0A517TDK7_9PLAN</name>
<dbReference type="KEGG" id="chya:V22_37180"/>
<evidence type="ECO:0000259" key="1">
    <source>
        <dbReference type="Pfam" id="PF13847"/>
    </source>
</evidence>
<dbReference type="GO" id="GO:0008168">
    <property type="term" value="F:methyltransferase activity"/>
    <property type="evidence" value="ECO:0007669"/>
    <property type="project" value="UniProtKB-KW"/>
</dbReference>
<dbReference type="Proteomes" id="UP000319976">
    <property type="component" value="Chromosome"/>
</dbReference>
<feature type="domain" description="S-adenosylmethionine-dependent methyltransferase Rv2258c-like winged HTH" evidence="2">
    <location>
        <begin position="32"/>
        <end position="106"/>
    </location>
</feature>